<accession>A0A6J6MKI3</accession>
<evidence type="ECO:0000313" key="1">
    <source>
        <dbReference type="EMBL" id="CAB4674326.1"/>
    </source>
</evidence>
<proteinExistence type="predicted"/>
<organism evidence="1">
    <name type="scientific">freshwater metagenome</name>
    <dbReference type="NCBI Taxonomy" id="449393"/>
    <lineage>
        <taxon>unclassified sequences</taxon>
        <taxon>metagenomes</taxon>
        <taxon>ecological metagenomes</taxon>
    </lineage>
</organism>
<protein>
    <submittedName>
        <fullName evidence="1">Unannotated protein</fullName>
    </submittedName>
</protein>
<gene>
    <name evidence="1" type="ORF">UFOPK2310_00799</name>
</gene>
<sequence length="78" mass="8475">MLFAGREAMDNAITATIAATRFTTDSRASESRPTEPVSRYAQILSAIVARAAAIESQAQSAKDRGSVVRPVMELWFTK</sequence>
<dbReference type="AlphaFoldDB" id="A0A6J6MKI3"/>
<reference evidence="1" key="1">
    <citation type="submission" date="2020-05" db="EMBL/GenBank/DDBJ databases">
        <authorList>
            <person name="Chiriac C."/>
            <person name="Salcher M."/>
            <person name="Ghai R."/>
            <person name="Kavagutti S V."/>
        </authorList>
    </citation>
    <scope>NUCLEOTIDE SEQUENCE</scope>
</reference>
<name>A0A6J6MKI3_9ZZZZ</name>
<dbReference type="EMBL" id="CAEZWW010000084">
    <property type="protein sequence ID" value="CAB4674326.1"/>
    <property type="molecule type" value="Genomic_DNA"/>
</dbReference>